<protein>
    <recommendedName>
        <fullName evidence="2">CCHC-type domain-containing protein</fullName>
    </recommendedName>
</protein>
<name>A0A7R9IG29_9NEOP</name>
<gene>
    <name evidence="3" type="ORF">TTEB3V08_LOCUS5625</name>
</gene>
<dbReference type="InterPro" id="IPR036875">
    <property type="entry name" value="Znf_CCHC_sf"/>
</dbReference>
<dbReference type="GO" id="GO:0003676">
    <property type="term" value="F:nucleic acid binding"/>
    <property type="evidence" value="ECO:0007669"/>
    <property type="project" value="InterPro"/>
</dbReference>
<accession>A0A7R9IG29</accession>
<evidence type="ECO:0000313" key="3">
    <source>
        <dbReference type="EMBL" id="CAD7457633.1"/>
    </source>
</evidence>
<dbReference type="PROSITE" id="PS50158">
    <property type="entry name" value="ZF_CCHC"/>
    <property type="match status" value="1"/>
</dbReference>
<dbReference type="PANTHER" id="PTHR47481">
    <property type="match status" value="1"/>
</dbReference>
<dbReference type="Pfam" id="PF00098">
    <property type="entry name" value="zf-CCHC"/>
    <property type="match status" value="1"/>
</dbReference>
<keyword evidence="1" id="KW-0863">Zinc-finger</keyword>
<evidence type="ECO:0000256" key="1">
    <source>
        <dbReference type="PROSITE-ProRule" id="PRU00047"/>
    </source>
</evidence>
<reference evidence="3" key="1">
    <citation type="submission" date="2020-11" db="EMBL/GenBank/DDBJ databases">
        <authorList>
            <person name="Tran Van P."/>
        </authorList>
    </citation>
    <scope>NUCLEOTIDE SEQUENCE</scope>
</reference>
<dbReference type="GO" id="GO:0008270">
    <property type="term" value="F:zinc ion binding"/>
    <property type="evidence" value="ECO:0007669"/>
    <property type="project" value="UniProtKB-KW"/>
</dbReference>
<keyword evidence="1" id="KW-0479">Metal-binding</keyword>
<feature type="domain" description="CCHC-type" evidence="2">
    <location>
        <begin position="213"/>
        <end position="229"/>
    </location>
</feature>
<proteinExistence type="predicted"/>
<evidence type="ECO:0000259" key="2">
    <source>
        <dbReference type="PROSITE" id="PS50158"/>
    </source>
</evidence>
<organism evidence="3">
    <name type="scientific">Timema tahoe</name>
    <dbReference type="NCBI Taxonomy" id="61484"/>
    <lineage>
        <taxon>Eukaryota</taxon>
        <taxon>Metazoa</taxon>
        <taxon>Ecdysozoa</taxon>
        <taxon>Arthropoda</taxon>
        <taxon>Hexapoda</taxon>
        <taxon>Insecta</taxon>
        <taxon>Pterygota</taxon>
        <taxon>Neoptera</taxon>
        <taxon>Polyneoptera</taxon>
        <taxon>Phasmatodea</taxon>
        <taxon>Timematodea</taxon>
        <taxon>Timematoidea</taxon>
        <taxon>Timematidae</taxon>
        <taxon>Timema</taxon>
    </lineage>
</organism>
<dbReference type="AlphaFoldDB" id="A0A7R9IG29"/>
<dbReference type="SUPFAM" id="SSF57756">
    <property type="entry name" value="Retrovirus zinc finger-like domains"/>
    <property type="match status" value="1"/>
</dbReference>
<keyword evidence="1" id="KW-0862">Zinc</keyword>
<sequence>MEIILRAEKIMDIINGKKQKPATTEVEEVKTWNDGNEKGMLIISTGLEYSQLQTVIACETAAQMWNRLKNVHEQRSSVNKVSLKQQFFSYRMNPNDNIAQHISTIESMALSLADVGEAVSDVDKIAKTLESLPSSFSAFISAWDSYAEAMQTFENLTSRLLREEKRLMQNDDVTTAFAALNLQKNYKSMKSQISHNNEKRENHGKLSDKKNMKCFYCGRVGHIKKQCRNWLAKNSSGSNPDESKHVALSAEYKNVSASGCCAPPPGAYDPKHESKVKGAVMEKSDRFVEPKVSASSGETLSNASTCSGKSASHLPVFRTCTALPLSGSDTGNSILASKAVSLVEIRATVYWQARQSL</sequence>
<dbReference type="PANTHER" id="PTHR47481:SF7">
    <property type="entry name" value="CCHC-TYPE DOMAIN-CONTAINING PROTEIN"/>
    <property type="match status" value="1"/>
</dbReference>
<dbReference type="InterPro" id="IPR001878">
    <property type="entry name" value="Znf_CCHC"/>
</dbReference>
<dbReference type="Gene3D" id="4.10.60.10">
    <property type="entry name" value="Zinc finger, CCHC-type"/>
    <property type="match status" value="1"/>
</dbReference>
<dbReference type="EMBL" id="OE001815">
    <property type="protein sequence ID" value="CAD7457633.1"/>
    <property type="molecule type" value="Genomic_DNA"/>
</dbReference>
<dbReference type="SMART" id="SM00343">
    <property type="entry name" value="ZnF_C2HC"/>
    <property type="match status" value="1"/>
</dbReference>
<dbReference type="Pfam" id="PF14223">
    <property type="entry name" value="Retrotran_gag_2"/>
    <property type="match status" value="1"/>
</dbReference>